<dbReference type="PaxDb" id="4097-A0A1S4CMV1"/>
<dbReference type="InterPro" id="IPR021109">
    <property type="entry name" value="Peptidase_aspartic_dom_sf"/>
</dbReference>
<gene>
    <name evidence="1" type="primary">LOC107820508</name>
</gene>
<dbReference type="KEGG" id="nta:107820508"/>
<dbReference type="PANTHER" id="PTHR33240">
    <property type="entry name" value="OS08G0508500 PROTEIN"/>
    <property type="match status" value="1"/>
</dbReference>
<dbReference type="OrthoDB" id="1296195at2759"/>
<organism evidence="1">
    <name type="scientific">Nicotiana tabacum</name>
    <name type="common">Common tobacco</name>
    <dbReference type="NCBI Taxonomy" id="4097"/>
    <lineage>
        <taxon>Eukaryota</taxon>
        <taxon>Viridiplantae</taxon>
        <taxon>Streptophyta</taxon>
        <taxon>Embryophyta</taxon>
        <taxon>Tracheophyta</taxon>
        <taxon>Spermatophyta</taxon>
        <taxon>Magnoliopsida</taxon>
        <taxon>eudicotyledons</taxon>
        <taxon>Gunneridae</taxon>
        <taxon>Pentapetalae</taxon>
        <taxon>asterids</taxon>
        <taxon>lamiids</taxon>
        <taxon>Solanales</taxon>
        <taxon>Solanaceae</taxon>
        <taxon>Nicotianoideae</taxon>
        <taxon>Nicotianeae</taxon>
        <taxon>Nicotiana</taxon>
    </lineage>
</organism>
<dbReference type="Gene3D" id="2.40.70.10">
    <property type="entry name" value="Acid Proteases"/>
    <property type="match status" value="1"/>
</dbReference>
<accession>A0A1S4CMV1</accession>
<evidence type="ECO:0000313" key="1">
    <source>
        <dbReference type="RefSeq" id="XP_016502284.1"/>
    </source>
</evidence>
<sequence length="146" mass="16376">MAEANMITFRRDELHVEGASHNKALHIIVKCMDKVVSQVLVDGGSGVNIFPLSTLRELGIHLREVKESHIRVRSFDGSQKDVIGEVYLALQIGPIDFSVLFQVMDISSSYNVLLGRPWIYKAGAVPIYFAPMHKIRVGLTRDRGSW</sequence>
<dbReference type="OMA" id="MAEANMI"/>
<protein>
    <submittedName>
        <fullName evidence="1">Uncharacterized protein</fullName>
    </submittedName>
</protein>
<dbReference type="RefSeq" id="XP_016502284.1">
    <property type="nucleotide sequence ID" value="XM_016646798.1"/>
</dbReference>
<dbReference type="CDD" id="cd00303">
    <property type="entry name" value="retropepsin_like"/>
    <property type="match status" value="1"/>
</dbReference>
<dbReference type="AlphaFoldDB" id="A0A1S4CMV1"/>
<dbReference type="SUPFAM" id="SSF50630">
    <property type="entry name" value="Acid proteases"/>
    <property type="match status" value="1"/>
</dbReference>
<dbReference type="PANTHER" id="PTHR33240:SF14">
    <property type="entry name" value="GAG_POL POLYPROTEIN"/>
    <property type="match status" value="1"/>
</dbReference>
<name>A0A1S4CMV1_TOBAC</name>
<reference evidence="1" key="1">
    <citation type="submission" date="2025-08" db="UniProtKB">
        <authorList>
            <consortium name="RefSeq"/>
        </authorList>
    </citation>
    <scope>IDENTIFICATION</scope>
</reference>
<proteinExistence type="predicted"/>